<dbReference type="Pfam" id="PF02616">
    <property type="entry name" value="SMC_ScpA"/>
    <property type="match status" value="1"/>
</dbReference>
<keyword evidence="2" id="KW-0963">Cytoplasm</keyword>
<evidence type="ECO:0000256" key="1">
    <source>
        <dbReference type="ARBA" id="ARBA00044777"/>
    </source>
</evidence>
<dbReference type="Proteomes" id="UP000632828">
    <property type="component" value="Unassembled WGS sequence"/>
</dbReference>
<accession>A0A8J6UHE0</accession>
<dbReference type="AlphaFoldDB" id="A0A8J6UHE0"/>
<comment type="subcellular location">
    <subcellularLocation>
        <location evidence="2">Cytoplasm</location>
    </subcellularLocation>
    <text evidence="2">Associated with two foci at the outer edges of the nucleoid region in young cells, and at four foci within both cell halves in older cells.</text>
</comment>
<evidence type="ECO:0000313" key="3">
    <source>
        <dbReference type="EMBL" id="MBD1399180.1"/>
    </source>
</evidence>
<keyword evidence="2" id="KW-0159">Chromosome partition</keyword>
<comment type="similarity">
    <text evidence="2">Belongs to the ScpA family.</text>
</comment>
<keyword evidence="2" id="KW-0131">Cell cycle</keyword>
<dbReference type="GO" id="GO:0005737">
    <property type="term" value="C:cytoplasm"/>
    <property type="evidence" value="ECO:0007669"/>
    <property type="project" value="UniProtKB-SubCell"/>
</dbReference>
<reference evidence="3" key="1">
    <citation type="submission" date="2020-09" db="EMBL/GenBank/DDBJ databases">
        <title>Pelobacter alkaliphilus sp. nov., a novel anaerobic arsenate-reducing bacterium from terrestrial mud volcano.</title>
        <authorList>
            <person name="Khomyakova M.A."/>
            <person name="Merkel A.Y."/>
            <person name="Slobodkin A.I."/>
        </authorList>
    </citation>
    <scope>NUCLEOTIDE SEQUENCE</scope>
    <source>
        <strain evidence="3">M08fum</strain>
    </source>
</reference>
<dbReference type="PANTHER" id="PTHR33969">
    <property type="entry name" value="SEGREGATION AND CONDENSATION PROTEIN A"/>
    <property type="match status" value="1"/>
</dbReference>
<dbReference type="GO" id="GO:0006260">
    <property type="term" value="P:DNA replication"/>
    <property type="evidence" value="ECO:0007669"/>
    <property type="project" value="UniProtKB-UniRule"/>
</dbReference>
<sequence>MTVDIKLEKFSGPLDLLLHLIKSQEMDIYDIRIVEITEQYLKIIDQMKQLDLDVAGEFLVMAAQLIHIKSRMLLPVSEELAEEEGDDPRAELVKRLLEYQRYKQAAELFDQLPQLERDIFLPKGDGADLLLEDAPQDTELTISLFQLANAFHQLMTHAATEVFHEVVRENLSVTDYIAMISRRLIEHSRISLRDFFQSGYQRTELVVTFLALLELTRMRMIKIEQVTTFSEVWLSRLATTDQLRRICPAEEALDYD</sequence>
<dbReference type="EMBL" id="JACWUN010000001">
    <property type="protein sequence ID" value="MBD1399180.1"/>
    <property type="molecule type" value="Genomic_DNA"/>
</dbReference>
<keyword evidence="4" id="KW-1185">Reference proteome</keyword>
<name>A0A8J6UHE0_9BACT</name>
<comment type="caution">
    <text evidence="3">The sequence shown here is derived from an EMBL/GenBank/DDBJ whole genome shotgun (WGS) entry which is preliminary data.</text>
</comment>
<evidence type="ECO:0000313" key="4">
    <source>
        <dbReference type="Proteomes" id="UP000632828"/>
    </source>
</evidence>
<proteinExistence type="inferred from homology"/>
<evidence type="ECO:0000256" key="2">
    <source>
        <dbReference type="HAMAP-Rule" id="MF_01805"/>
    </source>
</evidence>
<keyword evidence="2" id="KW-0132">Cell division</keyword>
<dbReference type="PANTHER" id="PTHR33969:SF2">
    <property type="entry name" value="SEGREGATION AND CONDENSATION PROTEIN A"/>
    <property type="match status" value="1"/>
</dbReference>
<comment type="function">
    <text evidence="2">Participates in chromosomal partition during cell division. May act via the formation of a condensin-like complex containing Smc and ScpB that pull DNA away from mid-cell into both cell halves.</text>
</comment>
<organism evidence="3 4">
    <name type="scientific">Pelovirga terrestris</name>
    <dbReference type="NCBI Taxonomy" id="2771352"/>
    <lineage>
        <taxon>Bacteria</taxon>
        <taxon>Pseudomonadati</taxon>
        <taxon>Thermodesulfobacteriota</taxon>
        <taxon>Desulfuromonadia</taxon>
        <taxon>Geobacterales</taxon>
        <taxon>Geobacteraceae</taxon>
        <taxon>Pelovirga</taxon>
    </lineage>
</organism>
<dbReference type="InterPro" id="IPR003768">
    <property type="entry name" value="ScpA"/>
</dbReference>
<dbReference type="HAMAP" id="MF_01805">
    <property type="entry name" value="ScpA"/>
    <property type="match status" value="1"/>
</dbReference>
<gene>
    <name evidence="2" type="primary">scpA</name>
    <name evidence="3" type="ORF">ICT70_00675</name>
</gene>
<protein>
    <recommendedName>
        <fullName evidence="1 2">Segregation and condensation protein A</fullName>
    </recommendedName>
</protein>
<dbReference type="GO" id="GO:0007059">
    <property type="term" value="P:chromosome segregation"/>
    <property type="evidence" value="ECO:0007669"/>
    <property type="project" value="UniProtKB-UniRule"/>
</dbReference>
<dbReference type="RefSeq" id="WP_191153455.1">
    <property type="nucleotide sequence ID" value="NZ_JACWUN010000001.1"/>
</dbReference>
<dbReference type="GO" id="GO:0051301">
    <property type="term" value="P:cell division"/>
    <property type="evidence" value="ECO:0007669"/>
    <property type="project" value="UniProtKB-KW"/>
</dbReference>
<comment type="subunit">
    <text evidence="2">Component of a cohesin-like complex composed of ScpA, ScpB and the Smc homodimer, in which ScpA and ScpB bind to the head domain of Smc. The presence of the three proteins is required for the association of the complex with DNA.</text>
</comment>
<dbReference type="Gene3D" id="6.10.250.2410">
    <property type="match status" value="1"/>
</dbReference>